<dbReference type="EMBL" id="CP059572">
    <property type="protein sequence ID" value="QXJ21902.1"/>
    <property type="molecule type" value="Genomic_DNA"/>
</dbReference>
<evidence type="ECO:0000313" key="1">
    <source>
        <dbReference type="EMBL" id="QXJ21902.1"/>
    </source>
</evidence>
<dbReference type="RefSeq" id="WP_231335084.1">
    <property type="nucleotide sequence ID" value="NZ_CP059572.1"/>
</dbReference>
<sequence>MRVIICDDHAVFADSLSLVLSDAGHTVVGVVYSPRTPCPCCAAGAPTSA</sequence>
<organism evidence="1 2">
    <name type="scientific">Actinomadura graeca</name>
    <dbReference type="NCBI Taxonomy" id="2750812"/>
    <lineage>
        <taxon>Bacteria</taxon>
        <taxon>Bacillati</taxon>
        <taxon>Actinomycetota</taxon>
        <taxon>Actinomycetes</taxon>
        <taxon>Streptosporangiales</taxon>
        <taxon>Thermomonosporaceae</taxon>
        <taxon>Actinomadura</taxon>
    </lineage>
</organism>
<reference evidence="1" key="1">
    <citation type="submission" date="2020-07" db="EMBL/GenBank/DDBJ databases">
        <authorList>
            <person name="Tarantini F.S."/>
            <person name="Hong K.W."/>
            <person name="Chan K.G."/>
        </authorList>
    </citation>
    <scope>NUCLEOTIDE SEQUENCE</scope>
    <source>
        <strain evidence="1">32-07</strain>
    </source>
</reference>
<dbReference type="SUPFAM" id="SSF52172">
    <property type="entry name" value="CheY-like"/>
    <property type="match status" value="1"/>
</dbReference>
<gene>
    <name evidence="1" type="ORF">AGRA3207_002811</name>
</gene>
<dbReference type="Proteomes" id="UP001049518">
    <property type="component" value="Chromosome"/>
</dbReference>
<dbReference type="InterPro" id="IPR011006">
    <property type="entry name" value="CheY-like_superfamily"/>
</dbReference>
<proteinExistence type="predicted"/>
<protein>
    <submittedName>
        <fullName evidence="1">Response regulator</fullName>
    </submittedName>
</protein>
<name>A0ABX8QT27_9ACTN</name>
<accession>A0ABX8QT27</accession>
<evidence type="ECO:0000313" key="2">
    <source>
        <dbReference type="Proteomes" id="UP001049518"/>
    </source>
</evidence>
<keyword evidence="2" id="KW-1185">Reference proteome</keyword>